<dbReference type="KEGG" id="buy:D8S85_08080"/>
<dbReference type="Proteomes" id="UP000270673">
    <property type="component" value="Chromosome"/>
</dbReference>
<dbReference type="InterPro" id="IPR008969">
    <property type="entry name" value="CarboxyPept-like_regulatory"/>
</dbReference>
<dbReference type="RefSeq" id="WP_127074961.1">
    <property type="nucleotide sequence ID" value="NZ_CP032819.1"/>
</dbReference>
<dbReference type="GO" id="GO:0004180">
    <property type="term" value="F:carboxypeptidase activity"/>
    <property type="evidence" value="ECO:0007669"/>
    <property type="project" value="UniProtKB-KW"/>
</dbReference>
<dbReference type="EMBL" id="CP032819">
    <property type="protein sequence ID" value="AZS29522.1"/>
    <property type="molecule type" value="Genomic_DNA"/>
</dbReference>
<dbReference type="SUPFAM" id="SSF49464">
    <property type="entry name" value="Carboxypeptidase regulatory domain-like"/>
    <property type="match status" value="1"/>
</dbReference>
<proteinExistence type="predicted"/>
<dbReference type="Gene3D" id="2.60.40.1120">
    <property type="entry name" value="Carboxypeptidase-like, regulatory domain"/>
    <property type="match status" value="1"/>
</dbReference>
<dbReference type="OrthoDB" id="983143at2"/>
<protein>
    <submittedName>
        <fullName evidence="2">Carboxypeptidase-like regulatory domain-containing protein</fullName>
    </submittedName>
</protein>
<keyword evidence="2" id="KW-0378">Hydrolase</keyword>
<evidence type="ECO:0000313" key="2">
    <source>
        <dbReference type="EMBL" id="AZS29522.1"/>
    </source>
</evidence>
<keyword evidence="1" id="KW-0732">Signal</keyword>
<evidence type="ECO:0000256" key="1">
    <source>
        <dbReference type="SAM" id="SignalP"/>
    </source>
</evidence>
<keyword evidence="2" id="KW-0645">Protease</keyword>
<feature type="signal peptide" evidence="1">
    <location>
        <begin position="1"/>
        <end position="21"/>
    </location>
</feature>
<gene>
    <name evidence="2" type="ORF">D8S85_08080</name>
</gene>
<keyword evidence="3" id="KW-1185">Reference proteome</keyword>
<reference evidence="2 3" key="1">
    <citation type="submission" date="2018-10" db="EMBL/GenBank/DDBJ databases">
        <title>Butyricimonas faecalis sp. nov., isolated from human faeces and emended description of the genus Butyricimonas.</title>
        <authorList>
            <person name="Le Roy T."/>
            <person name="Van der Smissen P."/>
            <person name="Paquot A."/>
            <person name="Delzenne N."/>
            <person name="Muccioli G."/>
            <person name="Collet J.-F."/>
            <person name="Cani P.D."/>
        </authorList>
    </citation>
    <scope>NUCLEOTIDE SEQUENCE [LARGE SCALE GENOMIC DNA]</scope>
    <source>
        <strain evidence="2 3">H184</strain>
    </source>
</reference>
<keyword evidence="2" id="KW-0121">Carboxypeptidase</keyword>
<accession>A0A3Q9IMU2</accession>
<feature type="chain" id="PRO_5018757301" evidence="1">
    <location>
        <begin position="22"/>
        <end position="830"/>
    </location>
</feature>
<evidence type="ECO:0000313" key="3">
    <source>
        <dbReference type="Proteomes" id="UP000270673"/>
    </source>
</evidence>
<dbReference type="InterPro" id="IPR043741">
    <property type="entry name" value="DUF5686"/>
</dbReference>
<sequence>MKYLKLCFVLLLLAWVSVIEAQTTKVRGKVVDAETGEPMPLVSIVFVGTTIGVTTDFDGNYDIETREDVSEIMASFVSYERQTVEVKKGAFNTIDFKLVPIVTNLDEVKVIPGENPAHAILRNISKNKKRNNPAEKDSYSYATYTKMELDIANMKPEFKNKKLQKNFGFIFQYMDTSSITGKAYLPVMISEASADYYYRRSPKLSREIVKASRISGIEEDYSLAQFTGHLHVNVNLYDNYINIFEVNFASPLSEHGLMYYKYFLVDSVQKEGRKIYKIRFHPRGKSTPVFDGEVNIDSTTWALESARLRMAKGLNVNWIKDLAIENTNELINDSTWFLKQDKILADFTVQMKDSSKLISFMGHRQIDYSNVKVNEDIPTEILKLDNDVIINKDVLQSDESYWQTVRPYELSEKEQNIYNMVDSIKNVPLYKNIYDIIQTALLGYYNTKYIGFGPYYKLMSFNKLERCRFQLGVKTTSDFSKHVRLTGYGAYSTKDGEFKGGGTVEYIFNNQPTSKFTIGGRHDVLQLGASENAFTTGNILSSIFSRGNNDKLTLINSFDVRYEKEWWQGFSNSFALEYRQMFPTKYVDFVRPNGEVVDQIHTTQLRLGTRLSRNEIVVRQTFDKVSMGSDFPIVGIDVVAGLKNILNGDYEYYRLELSVKHDFDIAPLGYSDIMLSGGKIFNKVPYPLLKLHEGNATYFYDPYAFSCMNFYEFASDLWGAVFWEHHFRGFFLSKIPLMKRLKWREVATVKALWGTLSNKNNGSLLNTDAIFRFPEGMSSVSKPYVEAGVGIENIFRFIRVDAIWRLTHRGDRSGQDVDNFAINFSLHLNF</sequence>
<dbReference type="Pfam" id="PF18939">
    <property type="entry name" value="DUF5686"/>
    <property type="match status" value="1"/>
</dbReference>
<organism evidence="2 3">
    <name type="scientific">Butyricimonas faecalis</name>
    <dbReference type="NCBI Taxonomy" id="2093856"/>
    <lineage>
        <taxon>Bacteria</taxon>
        <taxon>Pseudomonadati</taxon>
        <taxon>Bacteroidota</taxon>
        <taxon>Bacteroidia</taxon>
        <taxon>Bacteroidales</taxon>
        <taxon>Odoribacteraceae</taxon>
        <taxon>Butyricimonas</taxon>
    </lineage>
</organism>
<dbReference type="Pfam" id="PF13715">
    <property type="entry name" value="CarbopepD_reg_2"/>
    <property type="match status" value="1"/>
</dbReference>
<dbReference type="AlphaFoldDB" id="A0A3Q9IMU2"/>
<name>A0A3Q9IMU2_9BACT</name>